<dbReference type="EMBL" id="NGKM01000003">
    <property type="protein sequence ID" value="OWK67540.1"/>
    <property type="molecule type" value="Genomic_DNA"/>
</dbReference>
<protein>
    <submittedName>
        <fullName evidence="2">Uncharacterized protein</fullName>
    </submittedName>
</protein>
<sequence>MVAERKWVDRLIVKNQHAQGVPLPSYRNKKGGRVYLHRKTSFQCTLLFGLSKPAGNVGQQAKDNAQYLRCQSSID</sequence>
<dbReference type="Proteomes" id="UP000280073">
    <property type="component" value="Unassembled WGS sequence"/>
</dbReference>
<gene>
    <name evidence="1" type="ORF">CBE85_04405</name>
    <name evidence="2" type="ORF">EA686_12285</name>
</gene>
<dbReference type="EMBL" id="RFDI01000621">
    <property type="protein sequence ID" value="RSR56190.1"/>
    <property type="molecule type" value="Genomic_DNA"/>
</dbReference>
<reference evidence="1 3" key="1">
    <citation type="submission" date="2017-05" db="EMBL/GenBank/DDBJ databases">
        <title>Draft genome sequence of MDR A. baumannii AB360.</title>
        <authorList>
            <person name="Wareham D.W."/>
            <person name="Bean D.C."/>
        </authorList>
    </citation>
    <scope>NUCLEOTIDE SEQUENCE [LARGE SCALE GENOMIC DNA]</scope>
    <source>
        <strain evidence="1 3">AB360</strain>
    </source>
</reference>
<dbReference type="Proteomes" id="UP000197394">
    <property type="component" value="Unassembled WGS sequence"/>
</dbReference>
<proteinExistence type="predicted"/>
<name>A0A242SL22_ACIBA</name>
<accession>A0A242SL22</accession>
<evidence type="ECO:0000313" key="2">
    <source>
        <dbReference type="EMBL" id="RSR56190.1"/>
    </source>
</evidence>
<organism evidence="2 4">
    <name type="scientific">Acinetobacter baumannii</name>
    <dbReference type="NCBI Taxonomy" id="470"/>
    <lineage>
        <taxon>Bacteria</taxon>
        <taxon>Pseudomonadati</taxon>
        <taxon>Pseudomonadota</taxon>
        <taxon>Gammaproteobacteria</taxon>
        <taxon>Moraxellales</taxon>
        <taxon>Moraxellaceae</taxon>
        <taxon>Acinetobacter</taxon>
        <taxon>Acinetobacter calcoaceticus/baumannii complex</taxon>
    </lineage>
</organism>
<reference evidence="2 4" key="2">
    <citation type="submission" date="2018-10" db="EMBL/GenBank/DDBJ databases">
        <title>GWAS and RNA-Seq identify cryptic mechanisms of antimicrobial resistance in Acinetobacter baumannii.</title>
        <authorList>
            <person name="Sahl J.W."/>
        </authorList>
    </citation>
    <scope>NUCLEOTIDE SEQUENCE [LARGE SCALE GENOMIC DNA]</scope>
    <source>
        <strain evidence="2 4">TG28175</strain>
    </source>
</reference>
<evidence type="ECO:0000313" key="1">
    <source>
        <dbReference type="EMBL" id="OWK67540.1"/>
    </source>
</evidence>
<evidence type="ECO:0000313" key="3">
    <source>
        <dbReference type="Proteomes" id="UP000197394"/>
    </source>
</evidence>
<dbReference type="AlphaFoldDB" id="A0A242SL22"/>
<evidence type="ECO:0000313" key="4">
    <source>
        <dbReference type="Proteomes" id="UP000280073"/>
    </source>
</evidence>
<comment type="caution">
    <text evidence="2">The sequence shown here is derived from an EMBL/GenBank/DDBJ whole genome shotgun (WGS) entry which is preliminary data.</text>
</comment>